<dbReference type="InterPro" id="IPR036034">
    <property type="entry name" value="PDZ_sf"/>
</dbReference>
<evidence type="ECO:0000259" key="4">
    <source>
        <dbReference type="PROSITE" id="PS50106"/>
    </source>
</evidence>
<keyword evidence="6" id="KW-1185">Reference proteome</keyword>
<keyword evidence="3" id="KW-0812">Transmembrane</keyword>
<comment type="caution">
    <text evidence="5">The sequence shown here is derived from an EMBL/GenBank/DDBJ whole genome shotgun (WGS) entry which is preliminary data.</text>
</comment>
<dbReference type="PANTHER" id="PTHR43343">
    <property type="entry name" value="PEPTIDASE S12"/>
    <property type="match status" value="1"/>
</dbReference>
<dbReference type="Gene3D" id="2.40.10.120">
    <property type="match status" value="1"/>
</dbReference>
<keyword evidence="1 5" id="KW-0645">Protease</keyword>
<dbReference type="PANTHER" id="PTHR43343:SF3">
    <property type="entry name" value="PROTEASE DO-LIKE 8, CHLOROPLASTIC"/>
    <property type="match status" value="1"/>
</dbReference>
<dbReference type="InterPro" id="IPR051201">
    <property type="entry name" value="Chloro_Bact_Ser_Proteases"/>
</dbReference>
<dbReference type="InterPro" id="IPR001478">
    <property type="entry name" value="PDZ"/>
</dbReference>
<proteinExistence type="predicted"/>
<feature type="domain" description="PDZ" evidence="4">
    <location>
        <begin position="289"/>
        <end position="384"/>
    </location>
</feature>
<evidence type="ECO:0000256" key="2">
    <source>
        <dbReference type="ARBA" id="ARBA00022801"/>
    </source>
</evidence>
<evidence type="ECO:0000313" key="6">
    <source>
        <dbReference type="Proteomes" id="UP000232196"/>
    </source>
</evidence>
<accession>A0A2M9XCL6</accession>
<dbReference type="SUPFAM" id="SSF50156">
    <property type="entry name" value="PDZ domain-like"/>
    <property type="match status" value="1"/>
</dbReference>
<dbReference type="Gene3D" id="2.30.42.10">
    <property type="match status" value="1"/>
</dbReference>
<reference evidence="5 6" key="1">
    <citation type="submission" date="2017-07" db="EMBL/GenBank/DDBJ databases">
        <title>Leptospira spp. isolated from tropical soils.</title>
        <authorList>
            <person name="Thibeaux R."/>
            <person name="Iraola G."/>
            <person name="Ferres I."/>
            <person name="Bierque E."/>
            <person name="Girault D."/>
            <person name="Soupe-Gilbert M.-E."/>
            <person name="Picardeau M."/>
            <person name="Goarant C."/>
        </authorList>
    </citation>
    <scope>NUCLEOTIDE SEQUENCE [LARGE SCALE GENOMIC DNA]</scope>
    <source>
        <strain evidence="5 6">MCA1-C-A1</strain>
    </source>
</reference>
<dbReference type="AlphaFoldDB" id="A0A2M9XCL6"/>
<evidence type="ECO:0000256" key="1">
    <source>
        <dbReference type="ARBA" id="ARBA00022670"/>
    </source>
</evidence>
<dbReference type="GO" id="GO:0004252">
    <property type="term" value="F:serine-type endopeptidase activity"/>
    <property type="evidence" value="ECO:0007669"/>
    <property type="project" value="InterPro"/>
</dbReference>
<name>A0A2M9XCL6_9LEPT</name>
<dbReference type="GO" id="GO:0006508">
    <property type="term" value="P:proteolysis"/>
    <property type="evidence" value="ECO:0007669"/>
    <property type="project" value="UniProtKB-KW"/>
</dbReference>
<dbReference type="EMBL" id="NPDN01000005">
    <property type="protein sequence ID" value="PJZ25428.1"/>
    <property type="molecule type" value="Genomic_DNA"/>
</dbReference>
<dbReference type="PROSITE" id="PS50106">
    <property type="entry name" value="PDZ"/>
    <property type="match status" value="1"/>
</dbReference>
<dbReference type="Pfam" id="PF13365">
    <property type="entry name" value="Trypsin_2"/>
    <property type="match status" value="1"/>
</dbReference>
<dbReference type="SUPFAM" id="SSF50494">
    <property type="entry name" value="Trypsin-like serine proteases"/>
    <property type="match status" value="1"/>
</dbReference>
<dbReference type="InterPro" id="IPR001940">
    <property type="entry name" value="Peptidase_S1C"/>
</dbReference>
<dbReference type="Pfam" id="PF13180">
    <property type="entry name" value="PDZ_2"/>
    <property type="match status" value="1"/>
</dbReference>
<dbReference type="InterPro" id="IPR009003">
    <property type="entry name" value="Peptidase_S1_PA"/>
</dbReference>
<keyword evidence="2" id="KW-0378">Hydrolase</keyword>
<keyword evidence="3" id="KW-1133">Transmembrane helix</keyword>
<dbReference type="PRINTS" id="PR00834">
    <property type="entry name" value="PROTEASES2C"/>
</dbReference>
<dbReference type="SMART" id="SM00228">
    <property type="entry name" value="PDZ"/>
    <property type="match status" value="1"/>
</dbReference>
<dbReference type="OrthoDB" id="9758917at2"/>
<organism evidence="5 6">
    <name type="scientific">Leptospira hartskeerlii</name>
    <dbReference type="NCBI Taxonomy" id="2023177"/>
    <lineage>
        <taxon>Bacteria</taxon>
        <taxon>Pseudomonadati</taxon>
        <taxon>Spirochaetota</taxon>
        <taxon>Spirochaetia</taxon>
        <taxon>Leptospirales</taxon>
        <taxon>Leptospiraceae</taxon>
        <taxon>Leptospira</taxon>
    </lineage>
</organism>
<keyword evidence="3" id="KW-0472">Membrane</keyword>
<gene>
    <name evidence="5" type="ORF">CH357_10945</name>
</gene>
<sequence length="395" mass="42068">MLKAHLPESHSRGQESMKKTDRFKNFLVIGISVMAGVILSPILYCGTGNDSALFLNAKSDREPSASAKAAVSIQKAFEEVYENVSPSVVLIATEGTVNVPQYSDPFQEFFYGPQGRVRNQKRKVSGLGSGFILNKEGYILTNDHVVRNFDKFKVVFKNVKEPVSAKLIGTDPMIDVALLKVDANQDLQPIEIGDSSAVKVGDWAIAIGAPFGLEQSMTVGVISKVGRGGIDNSGVHYIQTDAAINQGNSGGPLLDINGRVVGINRMIVSPSGGSIGLGFAIPINEAKAIVEELKSGGKVKRARLGVALDDLTEETAKELKLSGPEGAFVRQVQNGSAAAEAGIDVEDVILEIDGAKIKNANDVVSKIRASKVGQRVSIVVFRKGQILKISVKLAE</sequence>
<dbReference type="Proteomes" id="UP000232196">
    <property type="component" value="Unassembled WGS sequence"/>
</dbReference>
<evidence type="ECO:0000256" key="3">
    <source>
        <dbReference type="SAM" id="Phobius"/>
    </source>
</evidence>
<evidence type="ECO:0000313" key="5">
    <source>
        <dbReference type="EMBL" id="PJZ25428.1"/>
    </source>
</evidence>
<feature type="transmembrane region" description="Helical" evidence="3">
    <location>
        <begin position="26"/>
        <end position="44"/>
    </location>
</feature>
<protein>
    <submittedName>
        <fullName evidence="5">Serine protease</fullName>
    </submittedName>
</protein>